<name>A0A855X2M9_9BACT</name>
<sequence length="225" mass="25962">MDYQPPTYRLGQDFDRKLSAFVQAMLSSGWEIFGEEFSKVESFVIAAKQDCRERDDHQLRRTEKPIYLLEAISYKLYDELNREAFNHTKDTLIILPDCLSLHNPDCLKDDRKWGDLCLQCTADCQANQVSELAERYGAKVFFSKRKLEEQMKHYAERSDSLGIVGVGCLLMLVNGMRKAMDAGIPVRGVPLAFTGCEHWNEQPFASCFPLTQLEAILREKYEHQH</sequence>
<dbReference type="PANTHER" id="PTHR43801">
    <property type="entry name" value="NUCLEOTIDE-BINDING PROTEIN-RELATED"/>
    <property type="match status" value="1"/>
</dbReference>
<accession>A0A855X2M9</accession>
<dbReference type="AlphaFoldDB" id="A0A855X2M9"/>
<organism evidence="1 2">
    <name type="scientific">candidate division GN15 bacterium</name>
    <dbReference type="NCBI Taxonomy" id="2072418"/>
    <lineage>
        <taxon>Bacteria</taxon>
        <taxon>candidate division GN15</taxon>
    </lineage>
</organism>
<evidence type="ECO:0000313" key="2">
    <source>
        <dbReference type="Proteomes" id="UP000250918"/>
    </source>
</evidence>
<dbReference type="PANTHER" id="PTHR43801:SF1">
    <property type="entry name" value="POLYPRENYL SYNTHETASE"/>
    <property type="match status" value="1"/>
</dbReference>
<dbReference type="Proteomes" id="UP000250918">
    <property type="component" value="Unassembled WGS sequence"/>
</dbReference>
<gene>
    <name evidence="1" type="ORF">C3F09_06720</name>
</gene>
<reference evidence="1 2" key="1">
    <citation type="journal article" date="2018" name="ISME J.">
        <title>A methanotrophic archaeon couples anaerobic oxidation of methane to Fe(III) reduction.</title>
        <authorList>
            <person name="Cai C."/>
            <person name="Leu A.O."/>
            <person name="Xie G.J."/>
            <person name="Guo J."/>
            <person name="Feng Y."/>
            <person name="Zhao J.X."/>
            <person name="Tyson G.W."/>
            <person name="Yuan Z."/>
            <person name="Hu S."/>
        </authorList>
    </citation>
    <scope>NUCLEOTIDE SEQUENCE [LARGE SCALE GENOMIC DNA]</scope>
    <source>
        <strain evidence="1">FeB_12</strain>
    </source>
</reference>
<protein>
    <recommendedName>
        <fullName evidence="3">DUF116 domain-containing protein</fullName>
    </recommendedName>
</protein>
<comment type="caution">
    <text evidence="1">The sequence shown here is derived from an EMBL/GenBank/DDBJ whole genome shotgun (WGS) entry which is preliminary data.</text>
</comment>
<proteinExistence type="predicted"/>
<dbReference type="InterPro" id="IPR002829">
    <property type="entry name" value="DUF116"/>
</dbReference>
<dbReference type="EMBL" id="PQAP01000087">
    <property type="protein sequence ID" value="PWB72367.1"/>
    <property type="molecule type" value="Genomic_DNA"/>
</dbReference>
<evidence type="ECO:0000313" key="1">
    <source>
        <dbReference type="EMBL" id="PWB72367.1"/>
    </source>
</evidence>
<evidence type="ECO:0008006" key="3">
    <source>
        <dbReference type="Google" id="ProtNLM"/>
    </source>
</evidence>
<dbReference type="Pfam" id="PF01976">
    <property type="entry name" value="DUF116"/>
    <property type="match status" value="1"/>
</dbReference>